<dbReference type="Pfam" id="PF03140">
    <property type="entry name" value="DUF247"/>
    <property type="match status" value="1"/>
</dbReference>
<evidence type="ECO:0000313" key="3">
    <source>
        <dbReference type="EMBL" id="CAD1824385.1"/>
    </source>
</evidence>
<dbReference type="PANTHER" id="PTHR31170">
    <property type="entry name" value="BNAC04G53230D PROTEIN"/>
    <property type="match status" value="1"/>
</dbReference>
<organism evidence="3">
    <name type="scientific">Ananas comosus var. bracteatus</name>
    <name type="common">red pineapple</name>
    <dbReference type="NCBI Taxonomy" id="296719"/>
    <lineage>
        <taxon>Eukaryota</taxon>
        <taxon>Viridiplantae</taxon>
        <taxon>Streptophyta</taxon>
        <taxon>Embryophyta</taxon>
        <taxon>Tracheophyta</taxon>
        <taxon>Spermatophyta</taxon>
        <taxon>Magnoliopsida</taxon>
        <taxon>Liliopsida</taxon>
        <taxon>Poales</taxon>
        <taxon>Bromeliaceae</taxon>
        <taxon>Bromelioideae</taxon>
        <taxon>Ananas</taxon>
    </lineage>
</organism>
<protein>
    <submittedName>
        <fullName evidence="3">Uncharacterized protein</fullName>
    </submittedName>
</protein>
<feature type="region of interest" description="Disordered" evidence="1">
    <location>
        <begin position="20"/>
        <end position="48"/>
    </location>
</feature>
<keyword evidence="2" id="KW-1133">Transmembrane helix</keyword>
<reference evidence="3" key="1">
    <citation type="submission" date="2020-07" db="EMBL/GenBank/DDBJ databases">
        <authorList>
            <person name="Lin J."/>
        </authorList>
    </citation>
    <scope>NUCLEOTIDE SEQUENCE</scope>
</reference>
<gene>
    <name evidence="3" type="ORF">CB5_LOCUS7596</name>
</gene>
<accession>A0A6V7P0N7</accession>
<dbReference type="PANTHER" id="PTHR31170:SF25">
    <property type="entry name" value="BNAA09G04570D PROTEIN"/>
    <property type="match status" value="1"/>
</dbReference>
<evidence type="ECO:0000256" key="1">
    <source>
        <dbReference type="SAM" id="MobiDB-lite"/>
    </source>
</evidence>
<proteinExistence type="predicted"/>
<name>A0A6V7P0N7_ANACO</name>
<evidence type="ECO:0000256" key="2">
    <source>
        <dbReference type="SAM" id="Phobius"/>
    </source>
</evidence>
<dbReference type="InterPro" id="IPR004158">
    <property type="entry name" value="DUF247_pln"/>
</dbReference>
<dbReference type="EMBL" id="LR862144">
    <property type="protein sequence ID" value="CAD1824385.1"/>
    <property type="molecule type" value="Genomic_DNA"/>
</dbReference>
<feature type="transmembrane region" description="Helical" evidence="2">
    <location>
        <begin position="313"/>
        <end position="337"/>
    </location>
</feature>
<keyword evidence="2" id="KW-0812">Transmembrane</keyword>
<sequence length="340" mass="38732">MDGGEGIAASSEEFRISIADINASRSGESAGSGIAEEDMSGLPSEQNADEEWIREVEDKIKSALIDSTPWPLHVEDETEPKICKLPLRDRISEPSCLVKMKNQVAKARSRYDLDEPETFGFEDERSFAEMLLLDSYFILFTLTIKLPRFYCRVSYIPNATELRESATLFEKKTNGSSLDIAFRRCWFERIIGVFHIPLLHILDYSSLIFYNLIVFEMQSSTRGRCTMAFSALMRSLLQSEEDVKLLRQRGILVSSSMTDRQLIDLFARLSRLTENHQMPRDLSNICRQVLSHHNHLVSRLCGGIILQYFSKPVVTLSVLVAALLFVPTLLQTIYAMIYHS</sequence>
<dbReference type="AlphaFoldDB" id="A0A6V7P0N7"/>
<keyword evidence="2" id="KW-0472">Membrane</keyword>